<dbReference type="Proteomes" id="UP000886803">
    <property type="component" value="Unassembled WGS sequence"/>
</dbReference>
<feature type="transmembrane region" description="Helical" evidence="10">
    <location>
        <begin position="12"/>
        <end position="39"/>
    </location>
</feature>
<dbReference type="CDD" id="cd00075">
    <property type="entry name" value="HATPase"/>
    <property type="match status" value="1"/>
</dbReference>
<dbReference type="CDD" id="cd00082">
    <property type="entry name" value="HisKA"/>
    <property type="match status" value="1"/>
</dbReference>
<evidence type="ECO:0000256" key="4">
    <source>
        <dbReference type="ARBA" id="ARBA00022475"/>
    </source>
</evidence>
<keyword evidence="8" id="KW-0067">ATP-binding</keyword>
<name>A0A9D2M7F4_9FIRM</name>
<evidence type="ECO:0000256" key="3">
    <source>
        <dbReference type="ARBA" id="ARBA00012438"/>
    </source>
</evidence>
<dbReference type="SMART" id="SM00387">
    <property type="entry name" value="HATPase_c"/>
    <property type="match status" value="1"/>
</dbReference>
<accession>A0A9D2M7F4</accession>
<dbReference type="PANTHER" id="PTHR44936">
    <property type="entry name" value="SENSOR PROTEIN CREC"/>
    <property type="match status" value="1"/>
</dbReference>
<organism evidence="12 13">
    <name type="scientific">Candidatus Gemmiger avicola</name>
    <dbReference type="NCBI Taxonomy" id="2838605"/>
    <lineage>
        <taxon>Bacteria</taxon>
        <taxon>Bacillati</taxon>
        <taxon>Bacillota</taxon>
        <taxon>Clostridia</taxon>
        <taxon>Eubacteriales</taxon>
        <taxon>Gemmiger</taxon>
    </lineage>
</organism>
<keyword evidence="10" id="KW-1133">Transmembrane helix</keyword>
<dbReference type="PROSITE" id="PS50109">
    <property type="entry name" value="HIS_KIN"/>
    <property type="match status" value="1"/>
</dbReference>
<dbReference type="GO" id="GO:0005886">
    <property type="term" value="C:plasma membrane"/>
    <property type="evidence" value="ECO:0007669"/>
    <property type="project" value="UniProtKB-SubCell"/>
</dbReference>
<dbReference type="InterPro" id="IPR050980">
    <property type="entry name" value="2C_sensor_his_kinase"/>
</dbReference>
<evidence type="ECO:0000256" key="7">
    <source>
        <dbReference type="ARBA" id="ARBA00022777"/>
    </source>
</evidence>
<evidence type="ECO:0000256" key="5">
    <source>
        <dbReference type="ARBA" id="ARBA00022679"/>
    </source>
</evidence>
<dbReference type="Gene3D" id="1.10.287.130">
    <property type="match status" value="1"/>
</dbReference>
<dbReference type="Pfam" id="PF02518">
    <property type="entry name" value="HATPase_c"/>
    <property type="match status" value="1"/>
</dbReference>
<protein>
    <recommendedName>
        <fullName evidence="3">histidine kinase</fullName>
        <ecNumber evidence="3">2.7.13.3</ecNumber>
    </recommendedName>
</protein>
<dbReference type="GO" id="GO:0000155">
    <property type="term" value="F:phosphorelay sensor kinase activity"/>
    <property type="evidence" value="ECO:0007669"/>
    <property type="project" value="InterPro"/>
</dbReference>
<dbReference type="InterPro" id="IPR005467">
    <property type="entry name" value="His_kinase_dom"/>
</dbReference>
<keyword evidence="4" id="KW-1003">Cell membrane</keyword>
<keyword evidence="10" id="KW-0472">Membrane</keyword>
<dbReference type="EMBL" id="DWYG01000153">
    <property type="protein sequence ID" value="HJB42637.1"/>
    <property type="molecule type" value="Genomic_DNA"/>
</dbReference>
<dbReference type="SUPFAM" id="SSF55874">
    <property type="entry name" value="ATPase domain of HSP90 chaperone/DNA topoisomerase II/histidine kinase"/>
    <property type="match status" value="1"/>
</dbReference>
<keyword evidence="9" id="KW-0902">Two-component regulatory system</keyword>
<evidence type="ECO:0000256" key="2">
    <source>
        <dbReference type="ARBA" id="ARBA00004651"/>
    </source>
</evidence>
<evidence type="ECO:0000256" key="1">
    <source>
        <dbReference type="ARBA" id="ARBA00000085"/>
    </source>
</evidence>
<dbReference type="GO" id="GO:0005524">
    <property type="term" value="F:ATP binding"/>
    <property type="evidence" value="ECO:0007669"/>
    <property type="project" value="UniProtKB-KW"/>
</dbReference>
<feature type="transmembrane region" description="Helical" evidence="10">
    <location>
        <begin position="165"/>
        <end position="183"/>
    </location>
</feature>
<sequence>MSALGRLIRRYVLAGVGIALGIVLLNVAIFIGIVGVVGYRQALSIARYFPSEIAAGFTLDEAGNPAPGPEHTPAEWFSGFAWAMMLDDDGNVIYRYNLPESLDHPYTTSEVVSFTRWYLEDYPVMSYLTEYGVLVLGRPPGSVNRYNFYMDTEINEALLGAVRPVLALNLVLIVVPCALLAWAMHRRLRGVEHGLQELAEGRPVQLAETGATAALARQLNRTSAHLRRQSETIARRDAARTEWVAGVSHDIRTPLALIFGYAERLESDDTLGPAQRGMAGAIKAQGQVIRGLIEDLNLTSKLQYGAQPLRRAPTAAGALLRGAVIAFINSDPGCEVSFTATPAAEAAVIDVDAPLLRRAMANLLGNSARHNPGGCTVAVSADAAEGWLTVTVDDDGAGYPLAVLTALDPEAAENAAPDAPRPHILGLHIVAQIAAAHGGSARFANTEHGAQAVMRLPTAGEIGS</sequence>
<proteinExistence type="predicted"/>
<evidence type="ECO:0000313" key="12">
    <source>
        <dbReference type="EMBL" id="HJB42637.1"/>
    </source>
</evidence>
<dbReference type="InterPro" id="IPR036097">
    <property type="entry name" value="HisK_dim/P_sf"/>
</dbReference>
<comment type="catalytic activity">
    <reaction evidence="1">
        <text>ATP + protein L-histidine = ADP + protein N-phospho-L-histidine.</text>
        <dbReference type="EC" id="2.7.13.3"/>
    </reaction>
</comment>
<keyword evidence="7 12" id="KW-0418">Kinase</keyword>
<reference evidence="12" key="2">
    <citation type="submission" date="2021-04" db="EMBL/GenBank/DDBJ databases">
        <authorList>
            <person name="Gilroy R."/>
        </authorList>
    </citation>
    <scope>NUCLEOTIDE SEQUENCE</scope>
    <source>
        <strain evidence="12">ChiBcec8-13705</strain>
    </source>
</reference>
<dbReference type="AlphaFoldDB" id="A0A9D2M7F4"/>
<dbReference type="InterPro" id="IPR003594">
    <property type="entry name" value="HATPase_dom"/>
</dbReference>
<feature type="domain" description="Histidine kinase" evidence="11">
    <location>
        <begin position="246"/>
        <end position="460"/>
    </location>
</feature>
<keyword evidence="5" id="KW-0808">Transferase</keyword>
<comment type="caution">
    <text evidence="12">The sequence shown here is derived from an EMBL/GenBank/DDBJ whole genome shotgun (WGS) entry which is preliminary data.</text>
</comment>
<gene>
    <name evidence="12" type="ORF">H9945_09080</name>
</gene>
<keyword evidence="6" id="KW-0547">Nucleotide-binding</keyword>
<reference evidence="12" key="1">
    <citation type="journal article" date="2021" name="PeerJ">
        <title>Extensive microbial diversity within the chicken gut microbiome revealed by metagenomics and culture.</title>
        <authorList>
            <person name="Gilroy R."/>
            <person name="Ravi A."/>
            <person name="Getino M."/>
            <person name="Pursley I."/>
            <person name="Horton D.L."/>
            <person name="Alikhan N.F."/>
            <person name="Baker D."/>
            <person name="Gharbi K."/>
            <person name="Hall N."/>
            <person name="Watson M."/>
            <person name="Adriaenssens E.M."/>
            <person name="Foster-Nyarko E."/>
            <person name="Jarju S."/>
            <person name="Secka A."/>
            <person name="Antonio M."/>
            <person name="Oren A."/>
            <person name="Chaudhuri R.R."/>
            <person name="La Ragione R."/>
            <person name="Hildebrand F."/>
            <person name="Pallen M.J."/>
        </authorList>
    </citation>
    <scope>NUCLEOTIDE SEQUENCE</scope>
    <source>
        <strain evidence="12">ChiBcec8-13705</strain>
    </source>
</reference>
<evidence type="ECO:0000313" key="13">
    <source>
        <dbReference type="Proteomes" id="UP000886803"/>
    </source>
</evidence>
<dbReference type="Pfam" id="PF00512">
    <property type="entry name" value="HisKA"/>
    <property type="match status" value="1"/>
</dbReference>
<dbReference type="EC" id="2.7.13.3" evidence="3"/>
<dbReference type="SUPFAM" id="SSF47384">
    <property type="entry name" value="Homodimeric domain of signal transducing histidine kinase"/>
    <property type="match status" value="1"/>
</dbReference>
<evidence type="ECO:0000256" key="8">
    <source>
        <dbReference type="ARBA" id="ARBA00022840"/>
    </source>
</evidence>
<evidence type="ECO:0000256" key="10">
    <source>
        <dbReference type="SAM" id="Phobius"/>
    </source>
</evidence>
<dbReference type="InterPro" id="IPR003661">
    <property type="entry name" value="HisK_dim/P_dom"/>
</dbReference>
<evidence type="ECO:0000256" key="9">
    <source>
        <dbReference type="ARBA" id="ARBA00023012"/>
    </source>
</evidence>
<dbReference type="InterPro" id="IPR036890">
    <property type="entry name" value="HATPase_C_sf"/>
</dbReference>
<dbReference type="Gene3D" id="3.30.565.10">
    <property type="entry name" value="Histidine kinase-like ATPase, C-terminal domain"/>
    <property type="match status" value="1"/>
</dbReference>
<keyword evidence="10" id="KW-0812">Transmembrane</keyword>
<dbReference type="SMART" id="SM00388">
    <property type="entry name" value="HisKA"/>
    <property type="match status" value="1"/>
</dbReference>
<evidence type="ECO:0000256" key="6">
    <source>
        <dbReference type="ARBA" id="ARBA00022741"/>
    </source>
</evidence>
<evidence type="ECO:0000259" key="11">
    <source>
        <dbReference type="PROSITE" id="PS50109"/>
    </source>
</evidence>
<comment type="subcellular location">
    <subcellularLocation>
        <location evidence="2">Cell membrane</location>
        <topology evidence="2">Multi-pass membrane protein</topology>
    </subcellularLocation>
</comment>
<dbReference type="PANTHER" id="PTHR44936:SF10">
    <property type="entry name" value="SENSOR PROTEIN RSTB"/>
    <property type="match status" value="1"/>
</dbReference>